<dbReference type="PANTHER" id="PTHR35527:SF2">
    <property type="entry name" value="HYDROLASE"/>
    <property type="match status" value="1"/>
</dbReference>
<reference evidence="4" key="1">
    <citation type="submission" date="2019-11" db="EMBL/GenBank/DDBJ databases">
        <authorList>
            <person name="Feng L."/>
        </authorList>
    </citation>
    <scope>NUCLEOTIDE SEQUENCE</scope>
    <source>
        <strain evidence="4">RtorquesLFYP15</strain>
    </source>
</reference>
<dbReference type="Gene3D" id="3.60.60.10">
    <property type="entry name" value="Penicillin V Acylase, Chain A"/>
    <property type="match status" value="1"/>
</dbReference>
<evidence type="ECO:0000256" key="2">
    <source>
        <dbReference type="ARBA" id="ARBA00022801"/>
    </source>
</evidence>
<dbReference type="EMBL" id="CACRUQ010000008">
    <property type="protein sequence ID" value="VYU01915.1"/>
    <property type="molecule type" value="Genomic_DNA"/>
</dbReference>
<dbReference type="RefSeq" id="WP_423248629.1">
    <property type="nucleotide sequence ID" value="NZ_CACRUQ010000008.1"/>
</dbReference>
<dbReference type="AlphaFoldDB" id="A0A6N3BBR0"/>
<evidence type="ECO:0000313" key="4">
    <source>
        <dbReference type="EMBL" id="VYU01915.1"/>
    </source>
</evidence>
<organism evidence="4">
    <name type="scientific">[Ruminococcus] torques</name>
    <dbReference type="NCBI Taxonomy" id="33039"/>
    <lineage>
        <taxon>Bacteria</taxon>
        <taxon>Bacillati</taxon>
        <taxon>Bacillota</taxon>
        <taxon>Clostridia</taxon>
        <taxon>Lachnospirales</taxon>
        <taxon>Lachnospiraceae</taxon>
        <taxon>Mediterraneibacter</taxon>
    </lineage>
</organism>
<sequence length="370" mass="41774">MKKYVTRIFLVLLVFLLLCIGIFTGIYFTRFRTMSSIQKISSYDDGYNLYRMNVKYDYNLDDVINYGITDDQSMIDAILKEALPLLPVKIKAPKFGCTAFTMTDTDGDIHMGRNYDFKKDTSAMLVYCTPKNGYKSVAFAALDNVSANIPDENVKKKLASLTSPFICLDGMNEKGVSIAVLTLDSDPVHQDTGKPTISTTLAIRLVLDRAASTEEAVTLLKSYDMFASSGRDYHFYITDANGDGRVIEYDCNSNTRELVDTKSEAITNFFILYKDKVAPNQRNGIYGHGRERYDAVLNVFETEKEHTNITSWNALKAASQDPNPVEITSNTQWSINYNNTDLTAEVVLRRNWDDVVTYDLNTNTLDVQDE</sequence>
<evidence type="ECO:0000256" key="1">
    <source>
        <dbReference type="ARBA" id="ARBA00006625"/>
    </source>
</evidence>
<gene>
    <name evidence="4" type="ORF">RTLFYP15_01296</name>
</gene>
<evidence type="ECO:0000259" key="3">
    <source>
        <dbReference type="Pfam" id="PF02275"/>
    </source>
</evidence>
<proteinExistence type="inferred from homology"/>
<dbReference type="InterPro" id="IPR029055">
    <property type="entry name" value="Ntn_hydrolases_N"/>
</dbReference>
<name>A0A6N3BBR0_9FIRM</name>
<protein>
    <submittedName>
        <fullName evidence="4">Linear amide C-N hydrolases, choloylglycine hydrolase family</fullName>
    </submittedName>
</protein>
<dbReference type="PANTHER" id="PTHR35527">
    <property type="entry name" value="CHOLOYLGLYCINE HYDROLASE"/>
    <property type="match status" value="1"/>
</dbReference>
<feature type="domain" description="Choloylglycine hydrolase/NAAA C-terminal" evidence="3">
    <location>
        <begin position="97"/>
        <end position="250"/>
    </location>
</feature>
<comment type="similarity">
    <text evidence="1">Belongs to the peptidase C59 family.</text>
</comment>
<accession>A0A6N3BBR0</accession>
<dbReference type="InterPro" id="IPR052193">
    <property type="entry name" value="Peptidase_C59"/>
</dbReference>
<dbReference type="SUPFAM" id="SSF56235">
    <property type="entry name" value="N-terminal nucleophile aminohydrolases (Ntn hydrolases)"/>
    <property type="match status" value="1"/>
</dbReference>
<dbReference type="InterPro" id="IPR029132">
    <property type="entry name" value="CBAH/NAAA_C"/>
</dbReference>
<dbReference type="GO" id="GO:0016787">
    <property type="term" value="F:hydrolase activity"/>
    <property type="evidence" value="ECO:0007669"/>
    <property type="project" value="UniProtKB-KW"/>
</dbReference>
<keyword evidence="2 4" id="KW-0378">Hydrolase</keyword>
<dbReference type="Pfam" id="PF02275">
    <property type="entry name" value="CBAH"/>
    <property type="match status" value="1"/>
</dbReference>